<protein>
    <submittedName>
        <fullName evidence="2">Testican-1 Protein SPOCK</fullName>
    </submittedName>
</protein>
<sequence>MKMFFFILPVVALLLSGETVVSGNTNDKWLSTVAQYNKDRSWNRFRDLIITQLKLPVMYRRAGVCVRRIFTHFPRVMTAVLISPNALTATVLTCSGSRRIIKD</sequence>
<keyword evidence="3" id="KW-1185">Reference proteome</keyword>
<gene>
    <name evidence="2" type="ORF">D9C73_006449</name>
</gene>
<dbReference type="EMBL" id="CM014083">
    <property type="protein sequence ID" value="TKS72375.1"/>
    <property type="molecule type" value="Genomic_DNA"/>
</dbReference>
<evidence type="ECO:0000313" key="3">
    <source>
        <dbReference type="Proteomes" id="UP000298787"/>
    </source>
</evidence>
<feature type="signal peptide" evidence="1">
    <location>
        <begin position="1"/>
        <end position="23"/>
    </location>
</feature>
<feature type="chain" id="PRO_5020346742" evidence="1">
    <location>
        <begin position="24"/>
        <end position="103"/>
    </location>
</feature>
<evidence type="ECO:0000313" key="2">
    <source>
        <dbReference type="EMBL" id="TKS72375.1"/>
    </source>
</evidence>
<organism evidence="2 3">
    <name type="scientific">Collichthys lucidus</name>
    <name type="common">Big head croaker</name>
    <name type="synonym">Sciaena lucida</name>
    <dbReference type="NCBI Taxonomy" id="240159"/>
    <lineage>
        <taxon>Eukaryota</taxon>
        <taxon>Metazoa</taxon>
        <taxon>Chordata</taxon>
        <taxon>Craniata</taxon>
        <taxon>Vertebrata</taxon>
        <taxon>Euteleostomi</taxon>
        <taxon>Actinopterygii</taxon>
        <taxon>Neopterygii</taxon>
        <taxon>Teleostei</taxon>
        <taxon>Neoteleostei</taxon>
        <taxon>Acanthomorphata</taxon>
        <taxon>Eupercaria</taxon>
        <taxon>Sciaenidae</taxon>
        <taxon>Collichthys</taxon>
    </lineage>
</organism>
<proteinExistence type="predicted"/>
<reference evidence="2 3" key="1">
    <citation type="submission" date="2019-01" db="EMBL/GenBank/DDBJ databases">
        <title>Genome Assembly of Collichthys lucidus.</title>
        <authorList>
            <person name="Cai M."/>
            <person name="Xiao S."/>
        </authorList>
    </citation>
    <scope>NUCLEOTIDE SEQUENCE [LARGE SCALE GENOMIC DNA]</scope>
    <source>
        <strain evidence="2">JT15FE1705JMU</strain>
        <tissue evidence="2">Muscle</tissue>
    </source>
</reference>
<evidence type="ECO:0000256" key="1">
    <source>
        <dbReference type="SAM" id="SignalP"/>
    </source>
</evidence>
<keyword evidence="1" id="KW-0732">Signal</keyword>
<name>A0A4U5UG82_COLLU</name>
<accession>A0A4U5UG82</accession>
<dbReference type="AlphaFoldDB" id="A0A4U5UG82"/>
<dbReference type="STRING" id="240159.A0A4U5UG82"/>
<dbReference type="Proteomes" id="UP000298787">
    <property type="component" value="Chromosome 6"/>
</dbReference>